<name>A0A2R5G7N8_9STRA</name>
<feature type="compositionally biased region" description="Basic and acidic residues" evidence="1">
    <location>
        <begin position="12"/>
        <end position="31"/>
    </location>
</feature>
<keyword evidence="5" id="KW-1185">Reference proteome</keyword>
<feature type="transmembrane region" description="Helical" evidence="2">
    <location>
        <begin position="1045"/>
        <end position="1067"/>
    </location>
</feature>
<dbReference type="InterPro" id="IPR036318">
    <property type="entry name" value="FAD-bd_PCMH-like_sf"/>
</dbReference>
<sequence>MGTRSARRGRRDPRLTVRHQGETEHVVHYEHEEEGEDDDDDDNDDDDDARSPSPNTREGVSDASDETFSIMSYSSELGSRFSYVSEEDDEVLGTSRQRTRDQNHTHHRQRRRRRQTLEPIYNPDHREETPTRSHTATEVSQQSTSLEDDASSSSVLSPASASSLSSLTSSLPGSGSGRPRLLKRLAVCLWHFLPLIVLGGWSLYALFSGDRVFSQLSRGEVLEWRDDGRVAVLRNRTIVFSNGTLLFYNGSRRFPDGSWTHREDICYEDLAECAADRVAPDARNALKTFLESNVQEEAAAAATAGVVEPYCGFASKTRFRSWSGMIQSEAPILYPRNDSEVVDAIRAIGDAGCKVRPVGGRHSESGISVDSFDLRAVGISLARYTAPPDADWTLQDTPSMRARLGREKRIRGEAGRTFLHLNRVIRPLGYHLPTLPETWSLSLGGAVAGLVPGATFGRSFVGVYATRLRVALADGRIIDIADPLDLAMWRGSMGLNGLILGVEFEVEPRKHYSMGARKTLVHEWNPWFLDAAISSLLPGAQGAHYMLDPWTDELVGIGFVTKRPRQRLYERLTSSSGSTASRFQSDDDCTFDVARLQCNFPEFCEYRFMFGDFLPAHSCRLRRHPDPDREAIREAYDALQPIMDLAADTGLPDAPAEHPSGLRQCHWDMRLESIMQTAHESRALLNDGFWSLSAPRSVSISYLFPVEKLFRALDVLRTLVRELVIRNAPFSMRDAPVTFQFVRLEERTQVLLPHNAPVGDFVSIQVRVTPGKGDTAHAWRYALAELEQRWQLAFPDVAVFPNPGQVFGLHVFRAANATREEALMARYRRIRRVRDAFQLIKHHYEARMREDVRRRAPHSQQSTSWFGGGSSQGVENMRTFEEVYGVVDPSLAMLREIQAEIAETDISESEFLARRQEHEAARLAVDREDEYFGDINRELIQEAYAGDGASDASLLGSLPVPFMDPMLQRKMFSQAQMAAFLRYRQTVDPENRFWGGKATQLFSQKLKRSISGLDDPDTLAEAHLILDLKHSELRAEIAREARKNMIGSTILVAMLFFGAYRIGQYLWQRRSRRRRRGRRDSSSDDDTASDASGSDSSNSSSESDSNSESGNTSSSS</sequence>
<feature type="compositionally biased region" description="Basic residues" evidence="1">
    <location>
        <begin position="105"/>
        <end position="114"/>
    </location>
</feature>
<feature type="compositionally biased region" description="Acidic residues" evidence="1">
    <location>
        <begin position="32"/>
        <end position="48"/>
    </location>
</feature>
<evidence type="ECO:0000256" key="2">
    <source>
        <dbReference type="SAM" id="Phobius"/>
    </source>
</evidence>
<keyword evidence="2" id="KW-0472">Membrane</keyword>
<dbReference type="Gene3D" id="3.30.43.10">
    <property type="entry name" value="Uridine Diphospho-n-acetylenolpyruvylglucosamine Reductase, domain 2"/>
    <property type="match status" value="1"/>
</dbReference>
<dbReference type="InParanoid" id="A0A2R5G7N8"/>
<comment type="caution">
    <text evidence="4">The sequence shown here is derived from an EMBL/GenBank/DDBJ whole genome shotgun (WGS) entry which is preliminary data.</text>
</comment>
<feature type="region of interest" description="Disordered" evidence="1">
    <location>
        <begin position="88"/>
        <end position="157"/>
    </location>
</feature>
<dbReference type="EMBL" id="BEYU01000019">
    <property type="protein sequence ID" value="GBG26339.1"/>
    <property type="molecule type" value="Genomic_DNA"/>
</dbReference>
<dbReference type="InterPro" id="IPR016166">
    <property type="entry name" value="FAD-bd_PCMH"/>
</dbReference>
<dbReference type="PANTHER" id="PTHR43762">
    <property type="entry name" value="L-GULONOLACTONE OXIDASE"/>
    <property type="match status" value="1"/>
</dbReference>
<reference evidence="4 5" key="1">
    <citation type="submission" date="2017-12" db="EMBL/GenBank/DDBJ databases">
        <title>Sequencing, de novo assembly and annotation of complete genome of a new Thraustochytrid species, strain FCC1311.</title>
        <authorList>
            <person name="Sedici K."/>
            <person name="Godart F."/>
            <person name="Aiese Cigliano R."/>
            <person name="Sanseverino W."/>
            <person name="Barakat M."/>
            <person name="Ortet P."/>
            <person name="Marechal E."/>
            <person name="Cagnac O."/>
            <person name="Amato A."/>
        </authorList>
    </citation>
    <scope>NUCLEOTIDE SEQUENCE [LARGE SCALE GENOMIC DNA]</scope>
</reference>
<keyword evidence="2" id="KW-1133">Transmembrane helix</keyword>
<feature type="region of interest" description="Disordered" evidence="1">
    <location>
        <begin position="851"/>
        <end position="870"/>
    </location>
</feature>
<dbReference type="GO" id="GO:0016899">
    <property type="term" value="F:oxidoreductase activity, acting on the CH-OH group of donors, oxygen as acceptor"/>
    <property type="evidence" value="ECO:0007669"/>
    <property type="project" value="InterPro"/>
</dbReference>
<feature type="transmembrane region" description="Helical" evidence="2">
    <location>
        <begin position="185"/>
        <end position="207"/>
    </location>
</feature>
<dbReference type="InterPro" id="IPR016169">
    <property type="entry name" value="FAD-bd_PCMH_sub2"/>
</dbReference>
<dbReference type="AlphaFoldDB" id="A0A2R5G7N8"/>
<dbReference type="Proteomes" id="UP000241890">
    <property type="component" value="Unassembled WGS sequence"/>
</dbReference>
<dbReference type="InterPro" id="IPR010031">
    <property type="entry name" value="FAD_lactone_oxidase-like"/>
</dbReference>
<dbReference type="PANTHER" id="PTHR43762:SF1">
    <property type="entry name" value="D-ARABINONO-1,4-LACTONE OXIDASE"/>
    <property type="match status" value="1"/>
</dbReference>
<feature type="domain" description="FAD-binding PCMH-type" evidence="3">
    <location>
        <begin position="325"/>
        <end position="509"/>
    </location>
</feature>
<proteinExistence type="predicted"/>
<feature type="region of interest" description="Disordered" evidence="1">
    <location>
        <begin position="1071"/>
        <end position="1116"/>
    </location>
</feature>
<dbReference type="InterPro" id="IPR016167">
    <property type="entry name" value="FAD-bd_PCMH_sub1"/>
</dbReference>
<dbReference type="InterPro" id="IPR006094">
    <property type="entry name" value="Oxid_FAD_bind_N"/>
</dbReference>
<keyword evidence="2" id="KW-0812">Transmembrane</keyword>
<feature type="compositionally biased region" description="Basic residues" evidence="1">
    <location>
        <begin position="1"/>
        <end position="11"/>
    </location>
</feature>
<evidence type="ECO:0000313" key="5">
    <source>
        <dbReference type="Proteomes" id="UP000241890"/>
    </source>
</evidence>
<dbReference type="Gene3D" id="3.30.465.10">
    <property type="match status" value="1"/>
</dbReference>
<feature type="compositionally biased region" description="Polar residues" evidence="1">
    <location>
        <begin position="132"/>
        <end position="142"/>
    </location>
</feature>
<dbReference type="SUPFAM" id="SSF56176">
    <property type="entry name" value="FAD-binding/transporter-associated domain-like"/>
    <property type="match status" value="1"/>
</dbReference>
<feature type="compositionally biased region" description="Low complexity" evidence="1">
    <location>
        <begin position="1089"/>
        <end position="1116"/>
    </location>
</feature>
<dbReference type="Pfam" id="PF01565">
    <property type="entry name" value="FAD_binding_4"/>
    <property type="match status" value="1"/>
</dbReference>
<dbReference type="PROSITE" id="PS51387">
    <property type="entry name" value="FAD_PCMH"/>
    <property type="match status" value="1"/>
</dbReference>
<accession>A0A2R5G7N8</accession>
<evidence type="ECO:0000256" key="1">
    <source>
        <dbReference type="SAM" id="MobiDB-lite"/>
    </source>
</evidence>
<gene>
    <name evidence="4" type="ORF">FCC1311_025602</name>
</gene>
<feature type="region of interest" description="Disordered" evidence="1">
    <location>
        <begin position="1"/>
        <end position="71"/>
    </location>
</feature>
<evidence type="ECO:0000313" key="4">
    <source>
        <dbReference type="EMBL" id="GBG26339.1"/>
    </source>
</evidence>
<protein>
    <submittedName>
        <fullName evidence="4">D-arabinono-1,4-lactone oxidase</fullName>
    </submittedName>
</protein>
<dbReference type="OrthoDB" id="190846at2759"/>
<evidence type="ECO:0000259" key="3">
    <source>
        <dbReference type="PROSITE" id="PS51387"/>
    </source>
</evidence>
<organism evidence="4 5">
    <name type="scientific">Hondaea fermentalgiana</name>
    <dbReference type="NCBI Taxonomy" id="2315210"/>
    <lineage>
        <taxon>Eukaryota</taxon>
        <taxon>Sar</taxon>
        <taxon>Stramenopiles</taxon>
        <taxon>Bigyra</taxon>
        <taxon>Labyrinthulomycetes</taxon>
        <taxon>Thraustochytrida</taxon>
        <taxon>Thraustochytriidae</taxon>
        <taxon>Hondaea</taxon>
    </lineage>
</organism>
<dbReference type="GO" id="GO:0071949">
    <property type="term" value="F:FAD binding"/>
    <property type="evidence" value="ECO:0007669"/>
    <property type="project" value="InterPro"/>
</dbReference>